<gene>
    <name evidence="1" type="ORF">MRB53_010306</name>
</gene>
<accession>A0ACC2LRG3</accession>
<evidence type="ECO:0000313" key="2">
    <source>
        <dbReference type="Proteomes" id="UP001234297"/>
    </source>
</evidence>
<organism evidence="1 2">
    <name type="scientific">Persea americana</name>
    <name type="common">Avocado</name>
    <dbReference type="NCBI Taxonomy" id="3435"/>
    <lineage>
        <taxon>Eukaryota</taxon>
        <taxon>Viridiplantae</taxon>
        <taxon>Streptophyta</taxon>
        <taxon>Embryophyta</taxon>
        <taxon>Tracheophyta</taxon>
        <taxon>Spermatophyta</taxon>
        <taxon>Magnoliopsida</taxon>
        <taxon>Magnoliidae</taxon>
        <taxon>Laurales</taxon>
        <taxon>Lauraceae</taxon>
        <taxon>Persea</taxon>
    </lineage>
</organism>
<protein>
    <submittedName>
        <fullName evidence="1">Uncharacterized protein</fullName>
    </submittedName>
</protein>
<dbReference type="EMBL" id="CM056811">
    <property type="protein sequence ID" value="KAJ8636039.1"/>
    <property type="molecule type" value="Genomic_DNA"/>
</dbReference>
<keyword evidence="2" id="KW-1185">Reference proteome</keyword>
<proteinExistence type="predicted"/>
<comment type="caution">
    <text evidence="1">The sequence shown here is derived from an EMBL/GenBank/DDBJ whole genome shotgun (WGS) entry which is preliminary data.</text>
</comment>
<reference evidence="1 2" key="1">
    <citation type="journal article" date="2022" name="Hortic Res">
        <title>A haplotype resolved chromosomal level avocado genome allows analysis of novel avocado genes.</title>
        <authorList>
            <person name="Nath O."/>
            <person name="Fletcher S.J."/>
            <person name="Hayward A."/>
            <person name="Shaw L.M."/>
            <person name="Masouleh A.K."/>
            <person name="Furtado A."/>
            <person name="Henry R.J."/>
            <person name="Mitter N."/>
        </authorList>
    </citation>
    <scope>NUCLEOTIDE SEQUENCE [LARGE SCALE GENOMIC DNA]</scope>
    <source>
        <strain evidence="2">cv. Hass</strain>
    </source>
</reference>
<dbReference type="Proteomes" id="UP001234297">
    <property type="component" value="Chromosome 3"/>
</dbReference>
<sequence length="158" mass="17985">MVEKILGFGSVGGTGEDVKEGGMKPKGRTLSESEMEGRWKRMRTEREVWVGVGRYGRWREKRRNAEEEGVARGLVGEEEAELGEEGGEESGKAESGWFGRRGRGGRRYVIEYAIRLIELLQTHKLFFLCCRFAYPVLLTSMGLLMMHQIDARLKWVGL</sequence>
<name>A0ACC2LRG3_PERAE</name>
<evidence type="ECO:0000313" key="1">
    <source>
        <dbReference type="EMBL" id="KAJ8636039.1"/>
    </source>
</evidence>